<dbReference type="PANTHER" id="PTHR18806">
    <property type="entry name" value="RBM25 PROTEIN"/>
    <property type="match status" value="1"/>
</dbReference>
<feature type="domain" description="RRM" evidence="4">
    <location>
        <begin position="83"/>
        <end position="160"/>
    </location>
</feature>
<sequence length="771" mass="89827">MSYPPRQPMGMPSMPPGMMPPGYGYGMGMMPMNMGMMGMMRPGMPMPPNPAANQNNTMKQNQKKLVPQEIPNSTGQEEKPPVTTVFVGNISERAPDAMVRQMLSRCGNVISWKRVQGASGKLQAFGFCEYEYPEATLRCIRLLNEWAICGKKLVVKVDAKTKTLLEEYKEKKKNSSKEEKEEGETTDDVDEFSQREDRVAKAGLDAIMREYARELNKEPEPSVKPEEKKEDIKKKDLKEKDKKKADQGLEDLEMEDDKKDLINKEINKFRDLHKDEEDKSSTKDEGDYDRERRRRERERERERARERDKKRREREMEEREREREKERTMSRRRSRSRSNSRSRARSYERSYERSRSRERGGGDEEVEDEEEVYERRKLERKLREKEMAYQERLKNWEARERKKAREYEKEKEKEEERKIEEVKEARRLKEFLEDYDDERDDPKYYRGSALQRRLKEREKEMEADARDRQREKEELEEIRKKLLEEGHPNPEEELAKLERESVEHLRPPPAPVAPVKVEPEPEPEPEPVKYVQPPKLPPTFKPVEIATSAASSQSSPAYSDGYSNTGLPESAHEDSPSVPFIGPAPKEESSRIGFTGLKLGADSSPDSVQAKRKKLTVGDVFNQEDDEDSMGGAKRRKLVPLDYSEDEKAAVGGDKPATIEEKRKNIKNLIDRIPTGKEELFAFTLDWNMVDKVLMEKRIKPWVNKKIIEYIGEEEPTLTEFICQKVMSHSQPSSILGDVAMVLDEEAEVFVVKMWRLLIYETEAKKAGLVK</sequence>
<feature type="compositionally biased region" description="Basic and acidic residues" evidence="3">
    <location>
        <begin position="345"/>
        <end position="362"/>
    </location>
</feature>
<dbReference type="GO" id="GO:0000381">
    <property type="term" value="P:regulation of alternative mRNA splicing, via spliceosome"/>
    <property type="evidence" value="ECO:0007669"/>
    <property type="project" value="TreeGrafter"/>
</dbReference>
<evidence type="ECO:0000313" key="9">
    <source>
        <dbReference type="RefSeq" id="XP_013400054.1"/>
    </source>
</evidence>
<evidence type="ECO:0000256" key="3">
    <source>
        <dbReference type="SAM" id="MobiDB-lite"/>
    </source>
</evidence>
<reference evidence="7 8" key="1">
    <citation type="submission" date="2025-04" db="UniProtKB">
        <authorList>
            <consortium name="RefSeq"/>
        </authorList>
    </citation>
    <scope>IDENTIFICATION</scope>
    <source>
        <tissue evidence="7 8">Gonads</tissue>
    </source>
</reference>
<dbReference type="AlphaFoldDB" id="A0A1S3IPQ7"/>
<dbReference type="Proteomes" id="UP000085678">
    <property type="component" value="Unplaced"/>
</dbReference>
<dbReference type="SMART" id="SM00360">
    <property type="entry name" value="RRM"/>
    <property type="match status" value="1"/>
</dbReference>
<feature type="region of interest" description="Disordered" evidence="3">
    <location>
        <begin position="430"/>
        <end position="589"/>
    </location>
</feature>
<feature type="domain" description="PWI" evidence="5">
    <location>
        <begin position="678"/>
        <end position="771"/>
    </location>
</feature>
<organism evidence="6 8">
    <name type="scientific">Lingula anatina</name>
    <name type="common">Brachiopod</name>
    <name type="synonym">Lingula unguis</name>
    <dbReference type="NCBI Taxonomy" id="7574"/>
    <lineage>
        <taxon>Eukaryota</taxon>
        <taxon>Metazoa</taxon>
        <taxon>Spiralia</taxon>
        <taxon>Lophotrochozoa</taxon>
        <taxon>Brachiopoda</taxon>
        <taxon>Linguliformea</taxon>
        <taxon>Lingulata</taxon>
        <taxon>Lingulida</taxon>
        <taxon>Linguloidea</taxon>
        <taxon>Lingulidae</taxon>
        <taxon>Lingula</taxon>
    </lineage>
</organism>
<feature type="compositionally biased region" description="Basic and acidic residues" evidence="3">
    <location>
        <begin position="256"/>
        <end position="329"/>
    </location>
</feature>
<dbReference type="InterPro" id="IPR012677">
    <property type="entry name" value="Nucleotide-bd_a/b_plait_sf"/>
</dbReference>
<dbReference type="PROSITE" id="PS50102">
    <property type="entry name" value="RRM"/>
    <property type="match status" value="1"/>
</dbReference>
<evidence type="ECO:0000259" key="4">
    <source>
        <dbReference type="PROSITE" id="PS50102"/>
    </source>
</evidence>
<gene>
    <name evidence="7 8 9" type="primary">LOC106166143</name>
</gene>
<feature type="compositionally biased region" description="Low complexity" evidence="3">
    <location>
        <begin position="546"/>
        <end position="559"/>
    </location>
</feature>
<dbReference type="KEGG" id="lak:106166143"/>
<dbReference type="InterPro" id="IPR035979">
    <property type="entry name" value="RBD_domain_sf"/>
</dbReference>
<dbReference type="GO" id="GO:0006397">
    <property type="term" value="P:mRNA processing"/>
    <property type="evidence" value="ECO:0007669"/>
    <property type="project" value="UniProtKB-KW"/>
</dbReference>
<dbReference type="Pfam" id="PF01480">
    <property type="entry name" value="PWI"/>
    <property type="match status" value="1"/>
</dbReference>
<dbReference type="RefSeq" id="XP_013400052.1">
    <property type="nucleotide sequence ID" value="XM_013544598.1"/>
</dbReference>
<dbReference type="SMART" id="SM00311">
    <property type="entry name" value="PWI"/>
    <property type="match status" value="1"/>
</dbReference>
<protein>
    <submittedName>
        <fullName evidence="7">RNA-binding protein 25 isoform X1</fullName>
    </submittedName>
    <submittedName>
        <fullName evidence="8">RNA-binding protein 25 isoform X2</fullName>
    </submittedName>
    <submittedName>
        <fullName evidence="9">RNA-binding protein 25 isoform X3</fullName>
    </submittedName>
</protein>
<evidence type="ECO:0000259" key="5">
    <source>
        <dbReference type="PROSITE" id="PS51025"/>
    </source>
</evidence>
<dbReference type="STRING" id="7574.A0A1S3IPQ7"/>
<dbReference type="RefSeq" id="XP_013400053.1">
    <property type="nucleotide sequence ID" value="XM_013544599.1"/>
</dbReference>
<name>A0A1S3IPQ7_LINAN</name>
<evidence type="ECO:0000313" key="8">
    <source>
        <dbReference type="RefSeq" id="XP_013400053.1"/>
    </source>
</evidence>
<dbReference type="RefSeq" id="XP_013400054.1">
    <property type="nucleotide sequence ID" value="XM_013544600.1"/>
</dbReference>
<dbReference type="InterPro" id="IPR036483">
    <property type="entry name" value="PWI_dom_sf"/>
</dbReference>
<evidence type="ECO:0000256" key="2">
    <source>
        <dbReference type="PROSITE-ProRule" id="PRU00176"/>
    </source>
</evidence>
<keyword evidence="6" id="KW-1185">Reference proteome</keyword>
<keyword evidence="1" id="KW-0507">mRNA processing</keyword>
<dbReference type="Gene3D" id="1.20.1390.10">
    <property type="entry name" value="PWI domain"/>
    <property type="match status" value="1"/>
</dbReference>
<dbReference type="Pfam" id="PF00076">
    <property type="entry name" value="RRM_1"/>
    <property type="match status" value="1"/>
</dbReference>
<feature type="compositionally biased region" description="Basic and acidic residues" evidence="3">
    <location>
        <begin position="169"/>
        <end position="180"/>
    </location>
</feature>
<accession>A0A1S3IPQ7</accession>
<dbReference type="InterPro" id="IPR034268">
    <property type="entry name" value="RBM25_RRM"/>
</dbReference>
<proteinExistence type="predicted"/>
<dbReference type="GeneID" id="106166143"/>
<feature type="region of interest" description="Disordered" evidence="3">
    <location>
        <begin position="169"/>
        <end position="195"/>
    </location>
</feature>
<dbReference type="OrthoDB" id="6275295at2759"/>
<dbReference type="SUPFAM" id="SSF54928">
    <property type="entry name" value="RNA-binding domain, RBD"/>
    <property type="match status" value="1"/>
</dbReference>
<dbReference type="FunFam" id="1.20.1390.10:FF:000004">
    <property type="entry name" value="RNA-binding motif protein 25"/>
    <property type="match status" value="1"/>
</dbReference>
<dbReference type="CDD" id="cd12446">
    <property type="entry name" value="RRM_RBM25"/>
    <property type="match status" value="1"/>
</dbReference>
<dbReference type="PANTHER" id="PTHR18806:SF4">
    <property type="entry name" value="RNA-BINDING PROTEIN 25"/>
    <property type="match status" value="1"/>
</dbReference>
<dbReference type="GO" id="GO:0005681">
    <property type="term" value="C:spliceosomal complex"/>
    <property type="evidence" value="ECO:0007669"/>
    <property type="project" value="TreeGrafter"/>
</dbReference>
<evidence type="ECO:0000256" key="1">
    <source>
        <dbReference type="ARBA" id="ARBA00022664"/>
    </source>
</evidence>
<dbReference type="Gene3D" id="3.30.70.330">
    <property type="match status" value="1"/>
</dbReference>
<dbReference type="InterPro" id="IPR052768">
    <property type="entry name" value="RBM25"/>
</dbReference>
<dbReference type="PROSITE" id="PS51025">
    <property type="entry name" value="PWI"/>
    <property type="match status" value="1"/>
</dbReference>
<feature type="compositionally biased region" description="Basic and acidic residues" evidence="3">
    <location>
        <begin position="453"/>
        <end position="506"/>
    </location>
</feature>
<evidence type="ECO:0000313" key="7">
    <source>
        <dbReference type="RefSeq" id="XP_013400052.1"/>
    </source>
</evidence>
<dbReference type="SUPFAM" id="SSF101233">
    <property type="entry name" value="PWI domain"/>
    <property type="match status" value="1"/>
</dbReference>
<feature type="region of interest" description="Disordered" evidence="3">
    <location>
        <begin position="212"/>
        <end position="375"/>
    </location>
</feature>
<feature type="compositionally biased region" description="Basic residues" evidence="3">
    <location>
        <begin position="330"/>
        <end position="344"/>
    </location>
</feature>
<dbReference type="InterPro" id="IPR000504">
    <property type="entry name" value="RRM_dom"/>
</dbReference>
<dbReference type="InterPro" id="IPR002483">
    <property type="entry name" value="PWI_dom"/>
</dbReference>
<feature type="compositionally biased region" description="Acidic residues" evidence="3">
    <location>
        <begin position="181"/>
        <end position="191"/>
    </location>
</feature>
<dbReference type="GO" id="GO:0003729">
    <property type="term" value="F:mRNA binding"/>
    <property type="evidence" value="ECO:0007669"/>
    <property type="project" value="TreeGrafter"/>
</dbReference>
<keyword evidence="2" id="KW-0694">RNA-binding</keyword>
<feature type="compositionally biased region" description="Acidic residues" evidence="3">
    <location>
        <begin position="363"/>
        <end position="372"/>
    </location>
</feature>
<evidence type="ECO:0000313" key="6">
    <source>
        <dbReference type="Proteomes" id="UP000085678"/>
    </source>
</evidence>
<feature type="compositionally biased region" description="Basic and acidic residues" evidence="3">
    <location>
        <begin position="212"/>
        <end position="247"/>
    </location>
</feature>